<dbReference type="AlphaFoldDB" id="A0A415MTC5"/>
<dbReference type="InterPro" id="IPR006944">
    <property type="entry name" value="Phage/GTA_portal"/>
</dbReference>
<sequence>MGLGNYLSKWIGKIKISSEQTVVIDIPATIYYEELAIYTAQSYLANAISMCEMRVFSKGKPVKNEDYYLLNVSPNKNENSNYFWHKVIRKMIREEKGALVVEINGELHCAEDFSVLEERPILGNIYGGVVLAGGLQLNKIFTAQEVYLFKMEDECVKGLIDGMYQEYGKLLETAARTFRDTNGRKFKFKVNSLKAGDEEFAKDFSEIISKNIKAYMENEYATYVEYEGEELTEESSNKPQKSSEDFISIRKDIFEVVGQAFKIPASMMLGSVTNVKDVLDIFLTFAVDPLANTISEVLNKRATAYEYTKGNYYKCYSGRIKHRDLFDSAANVEKIVGSAVLNTDEVREELELMPLDTEWSKQYRITKNFQNVEDATENVEGGENDG</sequence>
<dbReference type="RefSeq" id="WP_118427629.1">
    <property type="nucleotide sequence ID" value="NZ_QRPD01000019.1"/>
</dbReference>
<evidence type="ECO:0000313" key="1">
    <source>
        <dbReference type="EMBL" id="RHL84332.1"/>
    </source>
</evidence>
<organism evidence="1 2">
    <name type="scientific">Dorea formicigenerans</name>
    <dbReference type="NCBI Taxonomy" id="39486"/>
    <lineage>
        <taxon>Bacteria</taxon>
        <taxon>Bacillati</taxon>
        <taxon>Bacillota</taxon>
        <taxon>Clostridia</taxon>
        <taxon>Lachnospirales</taxon>
        <taxon>Lachnospiraceae</taxon>
        <taxon>Dorea</taxon>
    </lineage>
</organism>
<dbReference type="Proteomes" id="UP000283325">
    <property type="component" value="Unassembled WGS sequence"/>
</dbReference>
<dbReference type="EMBL" id="QRPD01000019">
    <property type="protein sequence ID" value="RHL84332.1"/>
    <property type="molecule type" value="Genomic_DNA"/>
</dbReference>
<evidence type="ECO:0000313" key="2">
    <source>
        <dbReference type="Proteomes" id="UP000283325"/>
    </source>
</evidence>
<dbReference type="Pfam" id="PF04860">
    <property type="entry name" value="Phage_portal"/>
    <property type="match status" value="1"/>
</dbReference>
<name>A0A415MTC5_9FIRM</name>
<comment type="caution">
    <text evidence="1">The sequence shown here is derived from an EMBL/GenBank/DDBJ whole genome shotgun (WGS) entry which is preliminary data.</text>
</comment>
<protein>
    <submittedName>
        <fullName evidence="1">Phage portal protein</fullName>
    </submittedName>
</protein>
<accession>A0A415MTC5</accession>
<gene>
    <name evidence="1" type="ORF">DWZ98_15590</name>
</gene>
<reference evidence="1 2" key="1">
    <citation type="submission" date="2018-08" db="EMBL/GenBank/DDBJ databases">
        <title>A genome reference for cultivated species of the human gut microbiota.</title>
        <authorList>
            <person name="Zou Y."/>
            <person name="Xue W."/>
            <person name="Luo G."/>
        </authorList>
    </citation>
    <scope>NUCLEOTIDE SEQUENCE [LARGE SCALE GENOMIC DNA]</scope>
    <source>
        <strain evidence="1 2">AF36-1BH</strain>
    </source>
</reference>
<proteinExistence type="predicted"/>